<dbReference type="AlphaFoldDB" id="A0A2H0C5U4"/>
<evidence type="ECO:0000259" key="5">
    <source>
        <dbReference type="PROSITE" id="PS00631"/>
    </source>
</evidence>
<dbReference type="CDD" id="cd00433">
    <property type="entry name" value="Peptidase_M17"/>
    <property type="match status" value="1"/>
</dbReference>
<evidence type="ECO:0000313" key="7">
    <source>
        <dbReference type="Proteomes" id="UP000230802"/>
    </source>
</evidence>
<keyword evidence="4" id="KW-0378">Hydrolase</keyword>
<dbReference type="Proteomes" id="UP000230802">
    <property type="component" value="Unassembled WGS sequence"/>
</dbReference>
<comment type="similarity">
    <text evidence="1">Belongs to the peptidase M17 family.</text>
</comment>
<dbReference type="SUPFAM" id="SSF53187">
    <property type="entry name" value="Zn-dependent exopeptidases"/>
    <property type="match status" value="2"/>
</dbReference>
<name>A0A2H0C5U4_9BACT</name>
<evidence type="ECO:0000256" key="1">
    <source>
        <dbReference type="ARBA" id="ARBA00009528"/>
    </source>
</evidence>
<dbReference type="EMBL" id="PCTD01000049">
    <property type="protein sequence ID" value="PIP64688.1"/>
    <property type="molecule type" value="Genomic_DNA"/>
</dbReference>
<dbReference type="GO" id="GO:0030145">
    <property type="term" value="F:manganese ion binding"/>
    <property type="evidence" value="ECO:0007669"/>
    <property type="project" value="InterPro"/>
</dbReference>
<dbReference type="Pfam" id="PF00883">
    <property type="entry name" value="Peptidase_M17"/>
    <property type="match status" value="2"/>
</dbReference>
<evidence type="ECO:0000256" key="4">
    <source>
        <dbReference type="ARBA" id="ARBA00022801"/>
    </source>
</evidence>
<dbReference type="PRINTS" id="PR00481">
    <property type="entry name" value="LAMNOPPTDASE"/>
</dbReference>
<dbReference type="Gene3D" id="3.40.630.10">
    <property type="entry name" value="Zn peptidases"/>
    <property type="match status" value="1"/>
</dbReference>
<keyword evidence="3" id="KW-0645">Protease</keyword>
<dbReference type="GO" id="GO:0070006">
    <property type="term" value="F:metalloaminopeptidase activity"/>
    <property type="evidence" value="ECO:0007669"/>
    <property type="project" value="InterPro"/>
</dbReference>
<dbReference type="PANTHER" id="PTHR11963">
    <property type="entry name" value="LEUCINE AMINOPEPTIDASE-RELATED"/>
    <property type="match status" value="1"/>
</dbReference>
<organism evidence="6 7">
    <name type="scientific">Candidatus Roizmanbacteria bacterium CG22_combo_CG10-13_8_21_14_all_33_16</name>
    <dbReference type="NCBI Taxonomy" id="1974859"/>
    <lineage>
        <taxon>Bacteria</taxon>
        <taxon>Candidatus Roizmaniibacteriota</taxon>
    </lineage>
</organism>
<reference evidence="6 7" key="1">
    <citation type="submission" date="2017-09" db="EMBL/GenBank/DDBJ databases">
        <title>Depth-based differentiation of microbial function through sediment-hosted aquifers and enrichment of novel symbionts in the deep terrestrial subsurface.</title>
        <authorList>
            <person name="Probst A.J."/>
            <person name="Ladd B."/>
            <person name="Jarett J.K."/>
            <person name="Geller-Mcgrath D.E."/>
            <person name="Sieber C.M."/>
            <person name="Emerson J.B."/>
            <person name="Anantharaman K."/>
            <person name="Thomas B.C."/>
            <person name="Malmstrom R."/>
            <person name="Stieglmeier M."/>
            <person name="Klingl A."/>
            <person name="Woyke T."/>
            <person name="Ryan C.M."/>
            <person name="Banfield J.F."/>
        </authorList>
    </citation>
    <scope>NUCLEOTIDE SEQUENCE [LARGE SCALE GENOMIC DNA]</scope>
    <source>
        <strain evidence="6">CG22_combo_CG10-13_8_21_14_all_33_16</strain>
    </source>
</reference>
<evidence type="ECO:0000313" key="6">
    <source>
        <dbReference type="EMBL" id="PIP64688.1"/>
    </source>
</evidence>
<protein>
    <recommendedName>
        <fullName evidence="5">Cytosol aminopeptidase domain-containing protein</fullName>
    </recommendedName>
</protein>
<dbReference type="GO" id="GO:0005737">
    <property type="term" value="C:cytoplasm"/>
    <property type="evidence" value="ECO:0007669"/>
    <property type="project" value="InterPro"/>
</dbReference>
<keyword evidence="2" id="KW-0031">Aminopeptidase</keyword>
<comment type="caution">
    <text evidence="6">The sequence shown here is derived from an EMBL/GenBank/DDBJ whole genome shotgun (WGS) entry which is preliminary data.</text>
</comment>
<feature type="domain" description="Cytosol aminopeptidase" evidence="5">
    <location>
        <begin position="292"/>
        <end position="299"/>
    </location>
</feature>
<evidence type="ECO:0000256" key="2">
    <source>
        <dbReference type="ARBA" id="ARBA00022438"/>
    </source>
</evidence>
<dbReference type="Gene3D" id="3.40.220.10">
    <property type="entry name" value="Leucine Aminopeptidase, subunit E, domain 1"/>
    <property type="match status" value="1"/>
</dbReference>
<sequence length="445" mass="49081">GFRIITSRKFSEVVLIHHFVCNKDYFNLGKVINLALDLSNYRFLKHKNKKFQEKDIIIKQLNYYYEGINSKDQKTLEQGIEAGQLISTGVNLTRDLVNEPASHQHPDDMVDQANIIAKESDGKITIEVLNEQECKKLAMGAFLAVAKGSDRPAKFIILKYFPQRHSGKRVVASASRINVDSGQVFRQAQDTEQSRSARMTDKSKTICLIGKSIIFDSGGLSLKPSDSMMDMKIDMAGGATVLGIFKALSKLDNIKHIIYGILPVCENMPSGKAMRPGDIATAMNGKTIEILNTDAEGRLTLADALSYSEKKLAPDLIIDLATLTGACMVALGKEITGMLGNQEVGLKLLENSTKNTGEQLWRLPMYKRYLKKMTNGIADLKNVGGGRWGGTITAALFLNEFVEKTTWVHLDIAGSAYNDENSYAVISKGGTGWGVETLVELIKNY</sequence>
<evidence type="ECO:0000256" key="3">
    <source>
        <dbReference type="ARBA" id="ARBA00022670"/>
    </source>
</evidence>
<dbReference type="PROSITE" id="PS00631">
    <property type="entry name" value="CYTOSOL_AP"/>
    <property type="match status" value="1"/>
</dbReference>
<accession>A0A2H0C5U4</accession>
<dbReference type="InterPro" id="IPR011356">
    <property type="entry name" value="Leucine_aapep/pepB"/>
</dbReference>
<feature type="non-terminal residue" evidence="6">
    <location>
        <position position="1"/>
    </location>
</feature>
<gene>
    <name evidence="6" type="ORF">COW96_01140</name>
</gene>
<dbReference type="PANTHER" id="PTHR11963:SF23">
    <property type="entry name" value="CYTOSOL AMINOPEPTIDASE"/>
    <property type="match status" value="1"/>
</dbReference>
<proteinExistence type="inferred from homology"/>
<dbReference type="InterPro" id="IPR000819">
    <property type="entry name" value="Peptidase_M17_C"/>
</dbReference>
<dbReference type="GO" id="GO:0006508">
    <property type="term" value="P:proteolysis"/>
    <property type="evidence" value="ECO:0007669"/>
    <property type="project" value="UniProtKB-KW"/>
</dbReference>
<dbReference type="InterPro" id="IPR043472">
    <property type="entry name" value="Macro_dom-like"/>
</dbReference>